<feature type="region of interest" description="Disordered" evidence="1">
    <location>
        <begin position="56"/>
        <end position="100"/>
    </location>
</feature>
<dbReference type="AlphaFoldDB" id="A0A377LX01"/>
<dbReference type="EMBL" id="UGJB01000004">
    <property type="protein sequence ID" value="STQ10945.1"/>
    <property type="molecule type" value="Genomic_DNA"/>
</dbReference>
<accession>A0A377LX01</accession>
<gene>
    <name evidence="2" type="ORF">NCTC10005_03709</name>
</gene>
<name>A0A377LX01_ENTCL</name>
<evidence type="ECO:0000313" key="3">
    <source>
        <dbReference type="Proteomes" id="UP000255106"/>
    </source>
</evidence>
<evidence type="ECO:0000313" key="2">
    <source>
        <dbReference type="EMBL" id="STQ10945.1"/>
    </source>
</evidence>
<feature type="compositionally biased region" description="Polar residues" evidence="1">
    <location>
        <begin position="57"/>
        <end position="87"/>
    </location>
</feature>
<evidence type="ECO:0000256" key="1">
    <source>
        <dbReference type="SAM" id="MobiDB-lite"/>
    </source>
</evidence>
<proteinExistence type="predicted"/>
<organism evidence="2 3">
    <name type="scientific">Enterobacter cloacae</name>
    <dbReference type="NCBI Taxonomy" id="550"/>
    <lineage>
        <taxon>Bacteria</taxon>
        <taxon>Pseudomonadati</taxon>
        <taxon>Pseudomonadota</taxon>
        <taxon>Gammaproteobacteria</taxon>
        <taxon>Enterobacterales</taxon>
        <taxon>Enterobacteriaceae</taxon>
        <taxon>Enterobacter</taxon>
        <taxon>Enterobacter cloacae complex</taxon>
    </lineage>
</organism>
<reference evidence="2 3" key="1">
    <citation type="submission" date="2018-06" db="EMBL/GenBank/DDBJ databases">
        <authorList>
            <consortium name="Pathogen Informatics"/>
            <person name="Doyle S."/>
        </authorList>
    </citation>
    <scope>NUCLEOTIDE SEQUENCE [LARGE SCALE GENOMIC DNA]</scope>
    <source>
        <strain evidence="2 3">NCTC10005</strain>
    </source>
</reference>
<protein>
    <submittedName>
        <fullName evidence="2">Uncharacterized protein</fullName>
    </submittedName>
</protein>
<sequence length="100" mass="11098">MSDIYQITLTTQTGETFTGKMSRRQPELVNGFVPLATETGEWLYFAPADVKRVQFTPVPQSKPNSQQNKRRSNSWLTMTSAGHTRQLTSSPPTTGSHTPG</sequence>
<dbReference type="Proteomes" id="UP000255106">
    <property type="component" value="Unassembled WGS sequence"/>
</dbReference>
<feature type="compositionally biased region" description="Low complexity" evidence="1">
    <location>
        <begin position="88"/>
        <end position="100"/>
    </location>
</feature>